<dbReference type="PANTHER" id="PTHR33841">
    <property type="entry name" value="DNA METHYLTRANSFERASE YEEA-RELATED"/>
    <property type="match status" value="1"/>
</dbReference>
<protein>
    <submittedName>
        <fullName evidence="5">SAM-dependent methyltransferase</fullName>
    </submittedName>
</protein>
<accession>A0ABT9XHQ5</accession>
<dbReference type="InterPro" id="IPR050953">
    <property type="entry name" value="N4_N6_ade-DNA_methylase"/>
</dbReference>
<dbReference type="InterPro" id="IPR003356">
    <property type="entry name" value="DNA_methylase_A-5"/>
</dbReference>
<dbReference type="SUPFAM" id="SSF53335">
    <property type="entry name" value="S-adenosyl-L-methionine-dependent methyltransferases"/>
    <property type="match status" value="1"/>
</dbReference>
<dbReference type="EMBL" id="JAUSTP010000011">
    <property type="protein sequence ID" value="MDQ0189823.1"/>
    <property type="molecule type" value="Genomic_DNA"/>
</dbReference>
<dbReference type="GO" id="GO:0008168">
    <property type="term" value="F:methyltransferase activity"/>
    <property type="evidence" value="ECO:0007669"/>
    <property type="project" value="UniProtKB-KW"/>
</dbReference>
<evidence type="ECO:0000256" key="2">
    <source>
        <dbReference type="ARBA" id="ARBA00022679"/>
    </source>
</evidence>
<organism evidence="5 6">
    <name type="scientific">Alicyclobacillus cycloheptanicus</name>
    <dbReference type="NCBI Taxonomy" id="1457"/>
    <lineage>
        <taxon>Bacteria</taxon>
        <taxon>Bacillati</taxon>
        <taxon>Bacillota</taxon>
        <taxon>Bacilli</taxon>
        <taxon>Bacillales</taxon>
        <taxon>Alicyclobacillaceae</taxon>
        <taxon>Alicyclobacillus</taxon>
    </lineage>
</organism>
<evidence type="ECO:0000256" key="1">
    <source>
        <dbReference type="ARBA" id="ARBA00022603"/>
    </source>
</evidence>
<keyword evidence="3" id="KW-0680">Restriction system</keyword>
<dbReference type="PANTHER" id="PTHR33841:SF4">
    <property type="entry name" value="RESTRICTION MODIFICATION SYSTEM DNA SPECIFICITY DOMAIN"/>
    <property type="match status" value="1"/>
</dbReference>
<dbReference type="PRINTS" id="PR00507">
    <property type="entry name" value="N12N6MTFRASE"/>
</dbReference>
<feature type="domain" description="DNA methylase adenine-specific" evidence="4">
    <location>
        <begin position="211"/>
        <end position="433"/>
    </location>
</feature>
<dbReference type="GO" id="GO:0032259">
    <property type="term" value="P:methylation"/>
    <property type="evidence" value="ECO:0007669"/>
    <property type="project" value="UniProtKB-KW"/>
</dbReference>
<name>A0ABT9XHQ5_9BACL</name>
<dbReference type="Proteomes" id="UP001232973">
    <property type="component" value="Unassembled WGS sequence"/>
</dbReference>
<evidence type="ECO:0000259" key="4">
    <source>
        <dbReference type="Pfam" id="PF02384"/>
    </source>
</evidence>
<evidence type="ECO:0000313" key="6">
    <source>
        <dbReference type="Proteomes" id="UP001232973"/>
    </source>
</evidence>
<sequence length="835" mass="92468">MIDLRGLGQQIRLSSSQLSIAMRELVRELYFELKTAAAAPSAQALDAGTMVAATSERPTGDDPAALYAAWRRDFIESHGNIEGNPSSNAKVKGRTFTRAYGLEPPIDIVPFVFATQTAFSLLVRLIAHNTVAHQLQSTAAVPGVPALEDLPAIMDGRFFRDAGIDNYCSLDAFCWFLTSTVIDRSIQNLLDALYALDTLPPAAFYAQRNVDHIKQVYETLFPRQLRHALGEYYTPDWLAEYTLQEALAAMSERDPSTLSFLDPACGSGTFLVMLVDLLRALDADAPAQTMLHRISTQVRGYDINALAVLTARTNLLMSIADLLDGRARFALPVEMRDAIQPSTGAGAAERPKVDVIVGNPPWINWEYLSPAYKRRSQHLWYKYGLFDVSGRDLAFSKEDISVLMTYAVIDHDLKDGGVLAFVIRQGVFKSKQNGVGFRRFRLGQDGTPVKVLKVDDLSRLRAFDNATNSTAVVLMKKGTQTTYPVPYHVWTAPEGTSPQSRDRLGEVMSTVTIEQQLAQPAEPDDATSVWLTLPKSAWSVADKVLGANTYRARTGTFTGGANAVYWVQAQQKLPNGNILITNLTDRAKRAAAKVTAEVEPGLIYPLLRGSDVQRWAAAPAIHLLCPHTAATRMAAIRRVEMMTDYPKTYAYLEQFRDVLAARKGFTSFDRQYVEDTPYAIQRVGEYTFSRYKVVWRYIAKDFICAVISTAMDPVLGEKLVLPNEKLMYISTDDEAEAYYLCGVLSATPVSACVQSFMNPTSISTHILQKLRIPTFNPNDARHQEIARLCQLGHQAQARGETVEPLNVALDEAVCGLYGITWRELAGLRREGSGSF</sequence>
<dbReference type="PROSITE" id="PS00092">
    <property type="entry name" value="N6_MTASE"/>
    <property type="match status" value="1"/>
</dbReference>
<gene>
    <name evidence="5" type="ORF">J2S03_001670</name>
</gene>
<keyword evidence="2" id="KW-0808">Transferase</keyword>
<dbReference type="RefSeq" id="WP_274457289.1">
    <property type="nucleotide sequence ID" value="NZ_CP067097.1"/>
</dbReference>
<evidence type="ECO:0000256" key="3">
    <source>
        <dbReference type="ARBA" id="ARBA00022747"/>
    </source>
</evidence>
<dbReference type="InterPro" id="IPR002052">
    <property type="entry name" value="DNA_methylase_N6_adenine_CS"/>
</dbReference>
<dbReference type="Pfam" id="PF02384">
    <property type="entry name" value="N6_Mtase"/>
    <property type="match status" value="1"/>
</dbReference>
<proteinExistence type="predicted"/>
<comment type="caution">
    <text evidence="5">The sequence shown here is derived from an EMBL/GenBank/DDBJ whole genome shotgun (WGS) entry which is preliminary data.</text>
</comment>
<evidence type="ECO:0000313" key="5">
    <source>
        <dbReference type="EMBL" id="MDQ0189823.1"/>
    </source>
</evidence>
<dbReference type="Gene3D" id="3.40.50.150">
    <property type="entry name" value="Vaccinia Virus protein VP39"/>
    <property type="match status" value="1"/>
</dbReference>
<keyword evidence="6" id="KW-1185">Reference proteome</keyword>
<dbReference type="InterPro" id="IPR029063">
    <property type="entry name" value="SAM-dependent_MTases_sf"/>
</dbReference>
<reference evidence="5 6" key="1">
    <citation type="submission" date="2023-07" db="EMBL/GenBank/DDBJ databases">
        <title>Genomic Encyclopedia of Type Strains, Phase IV (KMG-IV): sequencing the most valuable type-strain genomes for metagenomic binning, comparative biology and taxonomic classification.</title>
        <authorList>
            <person name="Goeker M."/>
        </authorList>
    </citation>
    <scope>NUCLEOTIDE SEQUENCE [LARGE SCALE GENOMIC DNA]</scope>
    <source>
        <strain evidence="5 6">DSM 4006</strain>
    </source>
</reference>
<keyword evidence="1 5" id="KW-0489">Methyltransferase</keyword>